<feature type="chain" id="PRO_5032904543" description="Cadherin domain-containing protein" evidence="4">
    <location>
        <begin position="30"/>
        <end position="537"/>
    </location>
</feature>
<dbReference type="SMART" id="SM00736">
    <property type="entry name" value="CADG"/>
    <property type="match status" value="1"/>
</dbReference>
<dbReference type="SMART" id="SM00112">
    <property type="entry name" value="CA"/>
    <property type="match status" value="3"/>
</dbReference>
<dbReference type="InterPro" id="IPR002126">
    <property type="entry name" value="Cadherin-like_dom"/>
</dbReference>
<dbReference type="PANTHER" id="PTHR24026:SF126">
    <property type="entry name" value="PROTOCADHERIN FAT 4"/>
    <property type="match status" value="1"/>
</dbReference>
<accession>A0A845AAH9</accession>
<feature type="domain" description="Cadherin" evidence="5">
    <location>
        <begin position="156"/>
        <end position="255"/>
    </location>
</feature>
<dbReference type="AlphaFoldDB" id="A0A845AAH9"/>
<dbReference type="GO" id="GO:0005886">
    <property type="term" value="C:plasma membrane"/>
    <property type="evidence" value="ECO:0007669"/>
    <property type="project" value="UniProtKB-SubCell"/>
</dbReference>
<dbReference type="CDD" id="cd11304">
    <property type="entry name" value="Cadherin_repeat"/>
    <property type="match status" value="3"/>
</dbReference>
<dbReference type="Gene3D" id="2.60.40.60">
    <property type="entry name" value="Cadherins"/>
    <property type="match status" value="3"/>
</dbReference>
<evidence type="ECO:0000256" key="4">
    <source>
        <dbReference type="SAM" id="SignalP"/>
    </source>
</evidence>
<dbReference type="GO" id="GO:0007156">
    <property type="term" value="P:homophilic cell adhesion via plasma membrane adhesion molecules"/>
    <property type="evidence" value="ECO:0007669"/>
    <property type="project" value="InterPro"/>
</dbReference>
<keyword evidence="7" id="KW-1185">Reference proteome</keyword>
<keyword evidence="4" id="KW-0732">Signal</keyword>
<keyword evidence="2" id="KW-1133">Transmembrane helix</keyword>
<dbReference type="EMBL" id="WTYQ01000003">
    <property type="protein sequence ID" value="MXP26507.1"/>
    <property type="molecule type" value="Genomic_DNA"/>
</dbReference>
<keyword evidence="2" id="KW-0472">Membrane</keyword>
<dbReference type="Proteomes" id="UP000460561">
    <property type="component" value="Unassembled WGS sequence"/>
</dbReference>
<dbReference type="PROSITE" id="PS50268">
    <property type="entry name" value="CADHERIN_2"/>
    <property type="match status" value="3"/>
</dbReference>
<evidence type="ECO:0000256" key="3">
    <source>
        <dbReference type="SAM" id="MobiDB-lite"/>
    </source>
</evidence>
<name>A0A845AAH9_9SPHN</name>
<comment type="caution">
    <text evidence="6">The sequence shown here is derived from an EMBL/GenBank/DDBJ whole genome shotgun (WGS) entry which is preliminary data.</text>
</comment>
<keyword evidence="1" id="KW-0812">Transmembrane</keyword>
<feature type="domain" description="Cadherin" evidence="5">
    <location>
        <begin position="363"/>
        <end position="453"/>
    </location>
</feature>
<evidence type="ECO:0000259" key="5">
    <source>
        <dbReference type="PROSITE" id="PS50268"/>
    </source>
</evidence>
<reference evidence="6 7" key="1">
    <citation type="submission" date="2019-12" db="EMBL/GenBank/DDBJ databases">
        <title>Genomic-based taxomic classification of the family Erythrobacteraceae.</title>
        <authorList>
            <person name="Xu L."/>
        </authorList>
    </citation>
    <scope>NUCLEOTIDE SEQUENCE [LARGE SCALE GENOMIC DNA]</scope>
    <source>
        <strain evidence="6 7">DSM 18604</strain>
    </source>
</reference>
<organism evidence="6 7">
    <name type="scientific">Altericroceibacterium indicum</name>
    <dbReference type="NCBI Taxonomy" id="374177"/>
    <lineage>
        <taxon>Bacteria</taxon>
        <taxon>Pseudomonadati</taxon>
        <taxon>Pseudomonadota</taxon>
        <taxon>Alphaproteobacteria</taxon>
        <taxon>Sphingomonadales</taxon>
        <taxon>Erythrobacteraceae</taxon>
        <taxon>Altericroceibacterium</taxon>
    </lineage>
</organism>
<protein>
    <recommendedName>
        <fullName evidence="5">Cadherin domain-containing protein</fullName>
    </recommendedName>
</protein>
<dbReference type="InterPro" id="IPR015919">
    <property type="entry name" value="Cadherin-like_sf"/>
</dbReference>
<dbReference type="Pfam" id="PF00028">
    <property type="entry name" value="Cadherin"/>
    <property type="match status" value="2"/>
</dbReference>
<dbReference type="InterPro" id="IPR006644">
    <property type="entry name" value="Cadg"/>
</dbReference>
<evidence type="ECO:0000313" key="6">
    <source>
        <dbReference type="EMBL" id="MXP26507.1"/>
    </source>
</evidence>
<dbReference type="SUPFAM" id="SSF49313">
    <property type="entry name" value="Cadherin-like"/>
    <property type="match status" value="3"/>
</dbReference>
<feature type="region of interest" description="Disordered" evidence="3">
    <location>
        <begin position="122"/>
        <end position="153"/>
    </location>
</feature>
<dbReference type="PANTHER" id="PTHR24026">
    <property type="entry name" value="FAT ATYPICAL CADHERIN-RELATED"/>
    <property type="match status" value="1"/>
</dbReference>
<evidence type="ECO:0000256" key="2">
    <source>
        <dbReference type="ARBA" id="ARBA00022989"/>
    </source>
</evidence>
<dbReference type="Pfam" id="PF17963">
    <property type="entry name" value="Big_9"/>
    <property type="match status" value="1"/>
</dbReference>
<evidence type="ECO:0000313" key="7">
    <source>
        <dbReference type="Proteomes" id="UP000460561"/>
    </source>
</evidence>
<feature type="domain" description="Cadherin" evidence="5">
    <location>
        <begin position="255"/>
        <end position="350"/>
    </location>
</feature>
<dbReference type="GO" id="GO:0005509">
    <property type="term" value="F:calcium ion binding"/>
    <property type="evidence" value="ECO:0007669"/>
    <property type="project" value="InterPro"/>
</dbReference>
<proteinExistence type="predicted"/>
<gene>
    <name evidence="6" type="ORF">GRI39_10695</name>
</gene>
<sequence length="537" mass="55021">MSKLQQHVRKGASSLLGLLAMGFMADAHAQTGGEAVAIGDIQGAETSNVLADGSLQITMSNGFTINIPPSQFYIANGEIYISQGAMALNGLVAGATTGLPFGTVVLGVGAVGAGVAAAVAASSDKDSKSGSDGDGNGGDGKGDGDGGNTANRSPVLAGESIVTVDENQLKAYQISATDADKDTLTYSISGTDAALFNVNASTGEVTFKEKPDYEAPNDGNEDGIYIVKVTASDGTKSASKSVSIVVKNANDAPEFTSSDAVSVEENQTLAYQAVTEDREDDNITYSLSGTDASKFLINQTTGEVTFKTAPDYESDPGKTYQITVSADDGTHTTTQDVTITVTDVDEAPVISTAASVDAAEEQTSVVTISAEDPEGKDLTYSITGGADSGKFTIDSATGELNFQSAPDYETPGAADGSNAYQVTITVSDGVEDSTLDLTVNVTNVADPSNMPSTPANADDFTEDSIALTSLVDAGAVDLNIFEDDPDTIAALAASVPTGEWAEDHSQTDPGMMLVADDVLELSLQQMAESDHSDMLAA</sequence>
<evidence type="ECO:0000256" key="1">
    <source>
        <dbReference type="ARBA" id="ARBA00022692"/>
    </source>
</evidence>
<feature type="signal peptide" evidence="4">
    <location>
        <begin position="1"/>
        <end position="29"/>
    </location>
</feature>